<evidence type="ECO:0000256" key="1">
    <source>
        <dbReference type="SAM" id="MobiDB-lite"/>
    </source>
</evidence>
<dbReference type="EMBL" id="DS990641">
    <property type="protein sequence ID" value="EGC48502.1"/>
    <property type="molecule type" value="Genomic_DNA"/>
</dbReference>
<evidence type="ECO:0000313" key="2">
    <source>
        <dbReference type="EMBL" id="EGC48502.1"/>
    </source>
</evidence>
<accession>F0URH5</accession>
<name>F0URH5_AJEC8</name>
<protein>
    <submittedName>
        <fullName evidence="2">Predicted protein</fullName>
    </submittedName>
</protein>
<sequence length="132" mass="15216">MLSMPTTQTPKPCSLQRRTTSPLLGIEVKWSMRVKIRADHPIFSLLKSQGAKSRSSSRRKDFIRMKLFPEYKSKELDNYSFRMQRQSSPVYLRGFDSHLRDTADGMRSSKVTTRHRSARPCVPNRGQTIPTG</sequence>
<proteinExistence type="predicted"/>
<organism evidence="3">
    <name type="scientific">Ajellomyces capsulatus (strain H88)</name>
    <name type="common">Darling's disease fungus</name>
    <name type="synonym">Histoplasma capsulatum</name>
    <dbReference type="NCBI Taxonomy" id="544711"/>
    <lineage>
        <taxon>Eukaryota</taxon>
        <taxon>Fungi</taxon>
        <taxon>Dikarya</taxon>
        <taxon>Ascomycota</taxon>
        <taxon>Pezizomycotina</taxon>
        <taxon>Eurotiomycetes</taxon>
        <taxon>Eurotiomycetidae</taxon>
        <taxon>Onygenales</taxon>
        <taxon>Ajellomycetaceae</taxon>
        <taxon>Histoplasma</taxon>
    </lineage>
</organism>
<dbReference type="HOGENOM" id="CLU_1916455_0_0_1"/>
<gene>
    <name evidence="2" type="ORF">HCEG_07717</name>
</gene>
<evidence type="ECO:0000313" key="3">
    <source>
        <dbReference type="Proteomes" id="UP000008142"/>
    </source>
</evidence>
<reference evidence="3" key="1">
    <citation type="submission" date="2008-07" db="EMBL/GenBank/DDBJ databases">
        <title>Annotation of Ajellomyces capsulatus strain H88.</title>
        <authorList>
            <person name="Champion M."/>
            <person name="Cuomo C."/>
            <person name="Ma L.-J."/>
            <person name="Henn M.R."/>
            <person name="Sil A."/>
            <person name="Goldman B."/>
            <person name="Young S.K."/>
            <person name="Kodira C.D."/>
            <person name="Zeng Q."/>
            <person name="Koehrsen M."/>
            <person name="Alvarado L."/>
            <person name="Berlin A."/>
            <person name="Borenstein D."/>
            <person name="Chen Z."/>
            <person name="Engels R."/>
            <person name="Freedman E."/>
            <person name="Gellesch M."/>
            <person name="Goldberg J."/>
            <person name="Griggs A."/>
            <person name="Gujja S."/>
            <person name="Heiman D."/>
            <person name="Hepburn T."/>
            <person name="Howarth C."/>
            <person name="Jen D."/>
            <person name="Larson L."/>
            <person name="Lewis B."/>
            <person name="Mehta T."/>
            <person name="Park D."/>
            <person name="Pearson M."/>
            <person name="Roberts A."/>
            <person name="Saif S."/>
            <person name="Shea T."/>
            <person name="Shenoy N."/>
            <person name="Sisk P."/>
            <person name="Stolte C."/>
            <person name="Sykes S."/>
            <person name="Walk T."/>
            <person name="White J."/>
            <person name="Yandava C."/>
            <person name="Klein B."/>
            <person name="McEwen J.G."/>
            <person name="Puccia R."/>
            <person name="Goldman G.H."/>
            <person name="Felipe M.S."/>
            <person name="Nino-Vega G."/>
            <person name="San-Blas G."/>
            <person name="Taylor J."/>
            <person name="Mendoza L."/>
            <person name="Galagan J."/>
            <person name="Nusbaum C."/>
            <person name="Birren B."/>
        </authorList>
    </citation>
    <scope>NUCLEOTIDE SEQUENCE [LARGE SCALE GENOMIC DNA]</scope>
    <source>
        <strain evidence="3">H88</strain>
    </source>
</reference>
<dbReference type="Proteomes" id="UP000008142">
    <property type="component" value="Unassembled WGS sequence"/>
</dbReference>
<feature type="region of interest" description="Disordered" evidence="1">
    <location>
        <begin position="103"/>
        <end position="132"/>
    </location>
</feature>
<dbReference type="AlphaFoldDB" id="F0URH5"/>